<feature type="transmembrane region" description="Helical" evidence="1">
    <location>
        <begin position="32"/>
        <end position="52"/>
    </location>
</feature>
<keyword evidence="3" id="KW-1185">Reference proteome</keyword>
<keyword evidence="1" id="KW-0472">Membrane</keyword>
<dbReference type="EMBL" id="JALJOT010000010">
    <property type="protein sequence ID" value="KAK9906716.1"/>
    <property type="molecule type" value="Genomic_DNA"/>
</dbReference>
<dbReference type="PANTHER" id="PTHR35283:SF3">
    <property type="entry name" value="T12C22.21 PROTEIN"/>
    <property type="match status" value="1"/>
</dbReference>
<evidence type="ECO:0000256" key="1">
    <source>
        <dbReference type="SAM" id="Phobius"/>
    </source>
</evidence>
<feature type="transmembrane region" description="Helical" evidence="1">
    <location>
        <begin position="64"/>
        <end position="87"/>
    </location>
</feature>
<evidence type="ECO:0000313" key="2">
    <source>
        <dbReference type="EMBL" id="KAK9906716.1"/>
    </source>
</evidence>
<evidence type="ECO:0000313" key="3">
    <source>
        <dbReference type="Proteomes" id="UP001491310"/>
    </source>
</evidence>
<keyword evidence="1" id="KW-0812">Transmembrane</keyword>
<sequence>MQAGNLENIERLGEEAWAGVAAVDRGEEDLSLGRLALLAGGDAAALLLFAAIGRANHGESLDPASVLSVAWPFLAGWFGSAALLGGFGKEAQGGRTGPAAITAAKCWAGGLTVGIALRSLSRGYFPDKGFVIVTFAVTAVFLIGWRTALASITPEVDVNPSAASQAKRRRDKKGNPLEFLQLLTSLTKRW</sequence>
<dbReference type="PANTHER" id="PTHR35283">
    <property type="entry name" value="T12C22.21 PROTEIN"/>
    <property type="match status" value="1"/>
</dbReference>
<comment type="caution">
    <text evidence="2">The sequence shown here is derived from an EMBL/GenBank/DDBJ whole genome shotgun (WGS) entry which is preliminary data.</text>
</comment>
<reference evidence="2 3" key="1">
    <citation type="journal article" date="2024" name="Nat. Commun.">
        <title>Phylogenomics reveals the evolutionary origins of lichenization in chlorophyte algae.</title>
        <authorList>
            <person name="Puginier C."/>
            <person name="Libourel C."/>
            <person name="Otte J."/>
            <person name="Skaloud P."/>
            <person name="Haon M."/>
            <person name="Grisel S."/>
            <person name="Petersen M."/>
            <person name="Berrin J.G."/>
            <person name="Delaux P.M."/>
            <person name="Dal Grande F."/>
            <person name="Keller J."/>
        </authorList>
    </citation>
    <scope>NUCLEOTIDE SEQUENCE [LARGE SCALE GENOMIC DNA]</scope>
    <source>
        <strain evidence="2 3">SAG 216-7</strain>
    </source>
</reference>
<dbReference type="Pfam" id="PF11255">
    <property type="entry name" value="DUF3054"/>
    <property type="match status" value="1"/>
</dbReference>
<gene>
    <name evidence="2" type="ORF">WJX75_006698</name>
</gene>
<dbReference type="InterPro" id="IPR021414">
    <property type="entry name" value="DUF3054"/>
</dbReference>
<keyword evidence="1" id="KW-1133">Transmembrane helix</keyword>
<feature type="transmembrane region" description="Helical" evidence="1">
    <location>
        <begin position="99"/>
        <end position="117"/>
    </location>
</feature>
<feature type="transmembrane region" description="Helical" evidence="1">
    <location>
        <begin position="129"/>
        <end position="148"/>
    </location>
</feature>
<evidence type="ECO:0008006" key="4">
    <source>
        <dbReference type="Google" id="ProtNLM"/>
    </source>
</evidence>
<protein>
    <recommendedName>
        <fullName evidence="4">DUF3054 domain-containing protein</fullName>
    </recommendedName>
</protein>
<accession>A0ABR2YJU2</accession>
<name>A0ABR2YJU2_9CHLO</name>
<proteinExistence type="predicted"/>
<organism evidence="2 3">
    <name type="scientific">Coccomyxa subellipsoidea</name>
    <dbReference type="NCBI Taxonomy" id="248742"/>
    <lineage>
        <taxon>Eukaryota</taxon>
        <taxon>Viridiplantae</taxon>
        <taxon>Chlorophyta</taxon>
        <taxon>core chlorophytes</taxon>
        <taxon>Trebouxiophyceae</taxon>
        <taxon>Trebouxiophyceae incertae sedis</taxon>
        <taxon>Coccomyxaceae</taxon>
        <taxon>Coccomyxa</taxon>
    </lineage>
</organism>
<dbReference type="Proteomes" id="UP001491310">
    <property type="component" value="Unassembled WGS sequence"/>
</dbReference>